<protein>
    <recommendedName>
        <fullName evidence="4">Outer membrane protein beta-barrel domain-containing protein</fullName>
    </recommendedName>
</protein>
<dbReference type="Proteomes" id="UP001250698">
    <property type="component" value="Unassembled WGS sequence"/>
</dbReference>
<proteinExistence type="predicted"/>
<gene>
    <name evidence="2" type="ORF">ROI90_02565</name>
</gene>
<reference evidence="2 3" key="1">
    <citation type="submission" date="2023-10" db="EMBL/GenBank/DDBJ databases">
        <title>Hymenobacter endophyticus sp. nov., an isolate from the leaf tissues of wheat.</title>
        <authorList>
            <person name="Dai Y."/>
        </authorList>
    </citation>
    <scope>NUCLEOTIDE SEQUENCE [LARGE SCALE GENOMIC DNA]</scope>
    <source>
        <strain evidence="2 3">ZK17L-C2</strain>
    </source>
</reference>
<keyword evidence="3" id="KW-1185">Reference proteome</keyword>
<name>A0ABU3TD18_9BACT</name>
<evidence type="ECO:0000313" key="3">
    <source>
        <dbReference type="Proteomes" id="UP001250698"/>
    </source>
</evidence>
<keyword evidence="1" id="KW-0732">Signal</keyword>
<evidence type="ECO:0008006" key="4">
    <source>
        <dbReference type="Google" id="ProtNLM"/>
    </source>
</evidence>
<dbReference type="RefSeq" id="WP_315996785.1">
    <property type="nucleotide sequence ID" value="NZ_JAWDJT010000002.1"/>
</dbReference>
<evidence type="ECO:0000313" key="2">
    <source>
        <dbReference type="EMBL" id="MDU0369266.1"/>
    </source>
</evidence>
<dbReference type="EMBL" id="JAWDJT010000002">
    <property type="protein sequence ID" value="MDU0369266.1"/>
    <property type="molecule type" value="Genomic_DNA"/>
</dbReference>
<organism evidence="2 3">
    <name type="scientific">Hymenobacter endophyticus</name>
    <dbReference type="NCBI Taxonomy" id="3076335"/>
    <lineage>
        <taxon>Bacteria</taxon>
        <taxon>Pseudomonadati</taxon>
        <taxon>Bacteroidota</taxon>
        <taxon>Cytophagia</taxon>
        <taxon>Cytophagales</taxon>
        <taxon>Hymenobacteraceae</taxon>
        <taxon>Hymenobacter</taxon>
    </lineage>
</organism>
<evidence type="ECO:0000256" key="1">
    <source>
        <dbReference type="SAM" id="SignalP"/>
    </source>
</evidence>
<comment type="caution">
    <text evidence="2">The sequence shown here is derived from an EMBL/GenBank/DDBJ whole genome shotgun (WGS) entry which is preliminary data.</text>
</comment>
<feature type="chain" id="PRO_5045175124" description="Outer membrane protein beta-barrel domain-containing protein" evidence="1">
    <location>
        <begin position="24"/>
        <end position="231"/>
    </location>
</feature>
<feature type="signal peptide" evidence="1">
    <location>
        <begin position="1"/>
        <end position="23"/>
    </location>
</feature>
<accession>A0ABU3TD18</accession>
<sequence>MKRTFTSLSLLCAALRFSGTAAAQDTAGWKFYFEAGPKITDFRTTSYGGTYSPQSGSTYFSEEDRRVSVRNTFSAFMDVKAFRPLSERLVLSGTVGLDMQHLNYRTGYTQTTSNSVVTAYGNEHISRLLTRARADFGLHYQVRLGESGRLLPGVSVGQMVNLSKDGYSYTFIQPGLYFTNDRLLLSATVSDTPYNVLIPGASHFEGELQGPYTYDAEYRIREFQLSVGAKF</sequence>